<gene>
    <name evidence="1" type="ORF">V6250_19625</name>
</gene>
<keyword evidence="2" id="KW-1185">Reference proteome</keyword>
<comment type="caution">
    <text evidence="1">The sequence shown here is derived from an EMBL/GenBank/DDBJ whole genome shotgun (WGS) entry which is preliminary data.</text>
</comment>
<proteinExistence type="predicted"/>
<organism evidence="1 2">
    <name type="scientific">Pseudoalteromonas undina</name>
    <dbReference type="NCBI Taxonomy" id="43660"/>
    <lineage>
        <taxon>Bacteria</taxon>
        <taxon>Pseudomonadati</taxon>
        <taxon>Pseudomonadota</taxon>
        <taxon>Gammaproteobacteria</taxon>
        <taxon>Alteromonadales</taxon>
        <taxon>Pseudoalteromonadaceae</taxon>
        <taxon>Pseudoalteromonas</taxon>
    </lineage>
</organism>
<keyword evidence="1" id="KW-0969">Cilium</keyword>
<evidence type="ECO:0000313" key="1">
    <source>
        <dbReference type="EMBL" id="MEL0606386.1"/>
    </source>
</evidence>
<reference evidence="1" key="1">
    <citation type="submission" date="2024-02" db="EMBL/GenBank/DDBJ databases">
        <title>Bacteria isolated from the canopy kelp, Nereocystis luetkeana.</title>
        <authorList>
            <person name="Pfister C.A."/>
            <person name="Younker I.T."/>
            <person name="Light S.H."/>
        </authorList>
    </citation>
    <scope>NUCLEOTIDE SEQUENCE</scope>
    <source>
        <strain evidence="1">TN.2.01</strain>
    </source>
</reference>
<dbReference type="Proteomes" id="UP001374952">
    <property type="component" value="Unassembled WGS sequence"/>
</dbReference>
<sequence>MNTFLSSLFVGVTSAALLTFSASTYAQWFESTGHAQIQNGDISSAKSAAIKDAITQALVFSGARVSSVQTLVDGVLTQDQLKISSHGEIQKIELVSEQRQNEQFAITLRLDVFAQTEQCPQSNFNKFVAVTQSQLVHREHALMGQIFDVNKAISKKLFSALQSTKMSALPVAYYNKAINVDNYFNQQHDYSNAQLEELSARSNAQYVLLSQITNLAPSDKLNNDYAFWQDETYQRSYAIEFMLFDGTTYEQLWQNSYHTQAVWPFEKTAIVDVNSDRFWQSPFGQSINDINQTASYDIQAAMACFPTKGKIMHMENNKLVINLGKDHGLKKGQLLSIAHHNYLTDAQGNTMPHTITTLNTIMVEQLYKQSAIAVSLNDKPLPGVQINDVVEIVSQDGK</sequence>
<keyword evidence="1" id="KW-0282">Flagellum</keyword>
<evidence type="ECO:0000313" key="2">
    <source>
        <dbReference type="Proteomes" id="UP001374952"/>
    </source>
</evidence>
<keyword evidence="1" id="KW-0966">Cell projection</keyword>
<protein>
    <submittedName>
        <fullName evidence="1">Flagellar assembly protein FlgT</fullName>
    </submittedName>
</protein>
<accession>A0ACC6RAC2</accession>
<name>A0ACC6RAC2_9GAMM</name>
<dbReference type="EMBL" id="JBAKAX010000039">
    <property type="protein sequence ID" value="MEL0606386.1"/>
    <property type="molecule type" value="Genomic_DNA"/>
</dbReference>